<dbReference type="InterPro" id="IPR006076">
    <property type="entry name" value="FAD-dep_OxRdtase"/>
</dbReference>
<dbReference type="GO" id="GO:0005737">
    <property type="term" value="C:cytoplasm"/>
    <property type="evidence" value="ECO:0007669"/>
    <property type="project" value="TreeGrafter"/>
</dbReference>
<sequence length="474" mass="51663">MGVSSAVPLGQMSSSQSSFDTPKTGRPTLPVPHPTRSFWIDSPGVNPLASRGSDGPLTSDTDICIIGSGITGVSAAYHLSRAVQAGELRKDVKIGVDASHPPQALVLQASRNGGHLTSAVFLEFCDYAAKYGSEEAMRSFEMENRTQSEIVSLIRTQGWAEAVDLVEGGHTTVFFTPEEERSANADYEAAKASGLALREIVWLTAEEMESTYGVSYPGVHFSGFNLWPLKLVTKLFLLAEEHLQLSIHTRTPALSIEESPSENRRWRIETPRGLVHCSHIIHATNAYASHLLPQLAGPDGIVPTRGQVAAIRASVDIPTLSKCSWDGNEGFEYWFPRPVTVPTEKPLVILGGGREVSDDFEFYNADDSTVDSRVGLALRKFLPAAFPGKFEGEGEPEMEWTRIMGFTRLRDPFVGPLSQHEGQYISAGYSGHGMPRAYSCAAVIAAMTVAELAGTEWHAPQWFPEAFLTTRRGL</sequence>
<evidence type="ECO:0000256" key="1">
    <source>
        <dbReference type="SAM" id="MobiDB-lite"/>
    </source>
</evidence>
<feature type="region of interest" description="Disordered" evidence="1">
    <location>
        <begin position="1"/>
        <end position="44"/>
    </location>
</feature>
<feature type="compositionally biased region" description="Polar residues" evidence="1">
    <location>
        <begin position="11"/>
        <end position="21"/>
    </location>
</feature>
<dbReference type="AlphaFoldDB" id="A0AAD2H5J1"/>
<dbReference type="InterPro" id="IPR036188">
    <property type="entry name" value="FAD/NAD-bd_sf"/>
</dbReference>
<dbReference type="Proteomes" id="UP001295794">
    <property type="component" value="Unassembled WGS sequence"/>
</dbReference>
<dbReference type="Pfam" id="PF01266">
    <property type="entry name" value="DAO"/>
    <property type="match status" value="1"/>
</dbReference>
<name>A0AAD2H5J1_9AGAR</name>
<evidence type="ECO:0000313" key="3">
    <source>
        <dbReference type="EMBL" id="CAK5267842.1"/>
    </source>
</evidence>
<evidence type="ECO:0000313" key="4">
    <source>
        <dbReference type="Proteomes" id="UP001295794"/>
    </source>
</evidence>
<dbReference type="PANTHER" id="PTHR13847">
    <property type="entry name" value="SARCOSINE DEHYDROGENASE-RELATED"/>
    <property type="match status" value="1"/>
</dbReference>
<dbReference type="Gene3D" id="3.50.50.60">
    <property type="entry name" value="FAD/NAD(P)-binding domain"/>
    <property type="match status" value="1"/>
</dbReference>
<keyword evidence="4" id="KW-1185">Reference proteome</keyword>
<evidence type="ECO:0000259" key="2">
    <source>
        <dbReference type="Pfam" id="PF01266"/>
    </source>
</evidence>
<proteinExistence type="predicted"/>
<reference evidence="3" key="1">
    <citation type="submission" date="2023-11" db="EMBL/GenBank/DDBJ databases">
        <authorList>
            <person name="De Vega J J."/>
            <person name="De Vega J J."/>
        </authorList>
    </citation>
    <scope>NUCLEOTIDE SEQUENCE</scope>
</reference>
<gene>
    <name evidence="3" type="ORF">MYCIT1_LOCUS10705</name>
</gene>
<feature type="domain" description="FAD dependent oxidoreductase" evidence="2">
    <location>
        <begin position="62"/>
        <end position="446"/>
    </location>
</feature>
<organism evidence="3 4">
    <name type="scientific">Mycena citricolor</name>
    <dbReference type="NCBI Taxonomy" id="2018698"/>
    <lineage>
        <taxon>Eukaryota</taxon>
        <taxon>Fungi</taxon>
        <taxon>Dikarya</taxon>
        <taxon>Basidiomycota</taxon>
        <taxon>Agaricomycotina</taxon>
        <taxon>Agaricomycetes</taxon>
        <taxon>Agaricomycetidae</taxon>
        <taxon>Agaricales</taxon>
        <taxon>Marasmiineae</taxon>
        <taxon>Mycenaceae</taxon>
        <taxon>Mycena</taxon>
    </lineage>
</organism>
<protein>
    <recommendedName>
        <fullName evidence="2">FAD dependent oxidoreductase domain-containing protein</fullName>
    </recommendedName>
</protein>
<dbReference type="PANTHER" id="PTHR13847:SF260">
    <property type="entry name" value="FAD DEPENDENT OXIDOREDUCTASE DOMAIN-CONTAINING PROTEIN"/>
    <property type="match status" value="1"/>
</dbReference>
<dbReference type="EMBL" id="CAVNYO010000136">
    <property type="protein sequence ID" value="CAK5267842.1"/>
    <property type="molecule type" value="Genomic_DNA"/>
</dbReference>
<accession>A0AAD2H5J1</accession>
<comment type="caution">
    <text evidence="3">The sequence shown here is derived from an EMBL/GenBank/DDBJ whole genome shotgun (WGS) entry which is preliminary data.</text>
</comment>
<dbReference type="SUPFAM" id="SSF51905">
    <property type="entry name" value="FAD/NAD(P)-binding domain"/>
    <property type="match status" value="1"/>
</dbReference>
<dbReference type="Gene3D" id="3.30.9.10">
    <property type="entry name" value="D-Amino Acid Oxidase, subunit A, domain 2"/>
    <property type="match status" value="1"/>
</dbReference>